<feature type="domain" description="SH3b" evidence="3">
    <location>
        <begin position="572"/>
        <end position="640"/>
    </location>
</feature>
<keyword evidence="5" id="KW-1185">Reference proteome</keyword>
<dbReference type="Pfam" id="PF08239">
    <property type="entry name" value="SH3_3"/>
    <property type="match status" value="6"/>
</dbReference>
<proteinExistence type="predicted"/>
<reference evidence="4 5" key="1">
    <citation type="submission" date="2024-03" db="EMBL/GenBank/DDBJ databases">
        <title>Human intestinal bacterial collection.</title>
        <authorList>
            <person name="Pauvert C."/>
            <person name="Hitch T.C.A."/>
            <person name="Clavel T."/>
        </authorList>
    </citation>
    <scope>NUCLEOTIDE SEQUENCE [LARGE SCALE GENOMIC DNA]</scope>
    <source>
        <strain evidence="4 5">CLA-AA-H190</strain>
    </source>
</reference>
<dbReference type="PANTHER" id="PTHR34408:SF1">
    <property type="entry name" value="GLYCOSYL HYDROLASE FAMILY 19 DOMAIN-CONTAINING PROTEIN HI_1415"/>
    <property type="match status" value="1"/>
</dbReference>
<dbReference type="Gene3D" id="3.90.70.10">
    <property type="entry name" value="Cysteine proteinases"/>
    <property type="match status" value="1"/>
</dbReference>
<comment type="caution">
    <text evidence="4">The sequence shown here is derived from an EMBL/GenBank/DDBJ whole genome shotgun (WGS) entry which is preliminary data.</text>
</comment>
<dbReference type="InterPro" id="IPR039564">
    <property type="entry name" value="Peptidase_C39-like"/>
</dbReference>
<feature type="region of interest" description="Disordered" evidence="1">
    <location>
        <begin position="636"/>
        <end position="660"/>
    </location>
</feature>
<dbReference type="Pfam" id="PF13529">
    <property type="entry name" value="Peptidase_C39_2"/>
    <property type="match status" value="1"/>
</dbReference>
<evidence type="ECO:0000313" key="4">
    <source>
        <dbReference type="EMBL" id="MEQ2363815.1"/>
    </source>
</evidence>
<evidence type="ECO:0000313" key="5">
    <source>
        <dbReference type="Proteomes" id="UP001469749"/>
    </source>
</evidence>
<organism evidence="4 5">
    <name type="scientific">Coprococcus intestinihominis</name>
    <dbReference type="NCBI Taxonomy" id="3133154"/>
    <lineage>
        <taxon>Bacteria</taxon>
        <taxon>Bacillati</taxon>
        <taxon>Bacillota</taxon>
        <taxon>Clostridia</taxon>
        <taxon>Lachnospirales</taxon>
        <taxon>Lachnospiraceae</taxon>
        <taxon>Coprococcus</taxon>
    </lineage>
</organism>
<dbReference type="PANTHER" id="PTHR34408">
    <property type="entry name" value="FAMILY PROTEIN, PUTATIVE-RELATED"/>
    <property type="match status" value="1"/>
</dbReference>
<dbReference type="Gene3D" id="2.30.30.40">
    <property type="entry name" value="SH3 Domains"/>
    <property type="match status" value="6"/>
</dbReference>
<dbReference type="InterPro" id="IPR052354">
    <property type="entry name" value="Cell_Wall_Dynamics_Protein"/>
</dbReference>
<feature type="compositionally biased region" description="Low complexity" evidence="1">
    <location>
        <begin position="548"/>
        <end position="564"/>
    </location>
</feature>
<name>A0ABV1B051_9FIRM</name>
<feature type="domain" description="SH3b" evidence="3">
    <location>
        <begin position="390"/>
        <end position="462"/>
    </location>
</feature>
<dbReference type="PROSITE" id="PS51781">
    <property type="entry name" value="SH3B"/>
    <property type="match status" value="6"/>
</dbReference>
<gene>
    <name evidence="4" type="ORF">WMO25_01735</name>
</gene>
<dbReference type="EMBL" id="JBBMEK010000011">
    <property type="protein sequence ID" value="MEQ2363815.1"/>
    <property type="molecule type" value="Genomic_DNA"/>
</dbReference>
<dbReference type="SMART" id="SM00287">
    <property type="entry name" value="SH3b"/>
    <property type="match status" value="6"/>
</dbReference>
<protein>
    <submittedName>
        <fullName evidence="4">SH3 domain-containing protein</fullName>
    </submittedName>
</protein>
<feature type="region of interest" description="Disordered" evidence="1">
    <location>
        <begin position="547"/>
        <end position="573"/>
    </location>
</feature>
<feature type="signal peptide" evidence="2">
    <location>
        <begin position="1"/>
        <end position="29"/>
    </location>
</feature>
<feature type="domain" description="SH3b" evidence="3">
    <location>
        <begin position="302"/>
        <end position="373"/>
    </location>
</feature>
<sequence>MSIKRMKKKLLAMLMIMLMCIPLSGTVTANAASSDYRSWAQWDSEWGSIHLGKSQYTMKSSGCLVTAIAMLICHTGSADASSFNPGTLVTYLNNNGGFTSDGSLYWGKVGGAADNFTLYNSRVSLANMTKAQKIAKMAEYVNNGYGVIVSVRNGGHWVAVDRIEGSTVYMLDPGDRNTDLFATYSESGVDRLAIYKGKNAGGTVSGDPGNTDNTTTPDKVIGTGTVNCSSLYVRSGAGTNNSIITAISKNTSVDILGEANDSKGTKWYQVKVGGRTGYVCADYITVKNSGSNNNNNNTETASGSGVVNCSALNVRSSAGTGSSVVTTISRNQAVTITGTAKDSSGSKWYAVSFKKSGKSYKGYVFAQYITLKSDNSSNGNNNNNSNSDNSTPATSIPAVVNCGALNMRSGAGTNYSVVTTLTKNTAVTITGEAKDSSGTLWYKITAGSKTGYVHSSYLTKKNAGGNSSNNNNSDTSTDVFGQTMKVAYDVVNVRSGAGTSKGVVTVVYQNEKVTVVGQDKDNSGNIWYKIKTASGKNGYIRSDLLKADSSNSSDTKSDSNNSNSGTESDLNGQKMQVKYDGVNMRSGAGTSKGVIEVIYLEDTLTVVGQDKDSSGNIWYKVKAKSGNTGYIRSDMLKQSSSSGSTASSDQASDSTPTSGRVVDGWLNVRSGAGTSNKVLVVISEGTKVTISESVKDGSGSLWYHITVNYGGVSYDGYVSSQYISK</sequence>
<dbReference type="Proteomes" id="UP001469749">
    <property type="component" value="Unassembled WGS sequence"/>
</dbReference>
<feature type="domain" description="SH3b" evidence="3">
    <location>
        <begin position="656"/>
        <end position="725"/>
    </location>
</feature>
<feature type="compositionally biased region" description="Low complexity" evidence="1">
    <location>
        <begin position="638"/>
        <end position="658"/>
    </location>
</feature>
<evidence type="ECO:0000259" key="3">
    <source>
        <dbReference type="PROSITE" id="PS51781"/>
    </source>
</evidence>
<evidence type="ECO:0000256" key="2">
    <source>
        <dbReference type="SAM" id="SignalP"/>
    </source>
</evidence>
<evidence type="ECO:0000256" key="1">
    <source>
        <dbReference type="SAM" id="MobiDB-lite"/>
    </source>
</evidence>
<dbReference type="InterPro" id="IPR003646">
    <property type="entry name" value="SH3-like_bac-type"/>
</dbReference>
<keyword evidence="2" id="KW-0732">Signal</keyword>
<feature type="domain" description="SH3b" evidence="3">
    <location>
        <begin position="221"/>
        <end position="288"/>
    </location>
</feature>
<accession>A0ABV1B051</accession>
<feature type="chain" id="PRO_5045099374" evidence="2">
    <location>
        <begin position="30"/>
        <end position="725"/>
    </location>
</feature>
<feature type="domain" description="SH3b" evidence="3">
    <location>
        <begin position="481"/>
        <end position="548"/>
    </location>
</feature>